<comment type="caution">
    <text evidence="2">The sequence shown here is derived from an EMBL/GenBank/DDBJ whole genome shotgun (WGS) entry which is preliminary data.</text>
</comment>
<evidence type="ECO:0000313" key="2">
    <source>
        <dbReference type="EMBL" id="MBM7715160.1"/>
    </source>
</evidence>
<reference evidence="2 3" key="1">
    <citation type="submission" date="2021-01" db="EMBL/GenBank/DDBJ databases">
        <title>Genomic Encyclopedia of Type Strains, Phase IV (KMG-IV): sequencing the most valuable type-strain genomes for metagenomic binning, comparative biology and taxonomic classification.</title>
        <authorList>
            <person name="Goeker M."/>
        </authorList>
    </citation>
    <scope>NUCLEOTIDE SEQUENCE [LARGE SCALE GENOMIC DNA]</scope>
    <source>
        <strain evidence="2 3">DSM 105453</strain>
    </source>
</reference>
<dbReference type="GO" id="GO:0016787">
    <property type="term" value="F:hydrolase activity"/>
    <property type="evidence" value="ECO:0007669"/>
    <property type="project" value="UniProtKB-KW"/>
</dbReference>
<dbReference type="Pfam" id="PF04203">
    <property type="entry name" value="Sortase"/>
    <property type="match status" value="1"/>
</dbReference>
<dbReference type="Proteomes" id="UP000823485">
    <property type="component" value="Unassembled WGS sequence"/>
</dbReference>
<dbReference type="CDD" id="cd05827">
    <property type="entry name" value="Sortase_C"/>
    <property type="match status" value="1"/>
</dbReference>
<dbReference type="EC" id="3.4.22.70" evidence="2"/>
<keyword evidence="1 2" id="KW-0378">Hydrolase</keyword>
<name>A0ABS2R713_9BACI</name>
<evidence type="ECO:0000256" key="1">
    <source>
        <dbReference type="ARBA" id="ARBA00022801"/>
    </source>
</evidence>
<dbReference type="InterPro" id="IPR005754">
    <property type="entry name" value="Sortase"/>
</dbReference>
<protein>
    <submittedName>
        <fullName evidence="2">Sortase A</fullName>
        <ecNumber evidence="2">3.4.22.70</ecNumber>
    </submittedName>
</protein>
<dbReference type="EMBL" id="JAFBFH010000012">
    <property type="protein sequence ID" value="MBM7715160.1"/>
    <property type="molecule type" value="Genomic_DNA"/>
</dbReference>
<dbReference type="NCBIfam" id="TIGR01076">
    <property type="entry name" value="sortase_fam"/>
    <property type="match status" value="1"/>
</dbReference>
<dbReference type="RefSeq" id="WP_077112148.1">
    <property type="nucleotide sequence ID" value="NZ_JAFBFH010000012.1"/>
</dbReference>
<dbReference type="NCBIfam" id="NF033745">
    <property type="entry name" value="class_C_sortase"/>
    <property type="match status" value="1"/>
</dbReference>
<dbReference type="InterPro" id="IPR023365">
    <property type="entry name" value="Sortase_dom-sf"/>
</dbReference>
<gene>
    <name evidence="2" type="ORF">JOC94_002132</name>
</gene>
<dbReference type="SUPFAM" id="SSF63817">
    <property type="entry name" value="Sortase"/>
    <property type="match status" value="1"/>
</dbReference>
<proteinExistence type="predicted"/>
<organism evidence="2 3">
    <name type="scientific">Siminovitchia thermophila</name>
    <dbReference type="NCBI Taxonomy" id="1245522"/>
    <lineage>
        <taxon>Bacteria</taxon>
        <taxon>Bacillati</taxon>
        <taxon>Bacillota</taxon>
        <taxon>Bacilli</taxon>
        <taxon>Bacillales</taxon>
        <taxon>Bacillaceae</taxon>
        <taxon>Siminovitchia</taxon>
    </lineage>
</organism>
<evidence type="ECO:0000313" key="3">
    <source>
        <dbReference type="Proteomes" id="UP000823485"/>
    </source>
</evidence>
<sequence>MKHKGIMFLFLIGLLILGYPHIAQLVNGYLQKSQVENFQSGLDHLSDDEINELMARAQKCNKEIYYDLDGFRDPWGDNQEKLTAFNECLGFGNDDIFGAIEIPKLKLVIPIYLGSSEEVLSKGIGQVEGSSLPLGGENTHTVLAGHRGMGTKAMFRNIDELHDGDVFYIHTMNETLTYRVFNQEVIEPHETDSLEVEENRDLATLLTCHPYRYDYQRLLIQGERDQ</sequence>
<keyword evidence="3" id="KW-1185">Reference proteome</keyword>
<accession>A0ABS2R713</accession>
<dbReference type="InterPro" id="IPR042002">
    <property type="entry name" value="Sortase_C"/>
</dbReference>
<dbReference type="Gene3D" id="2.40.260.10">
    <property type="entry name" value="Sortase"/>
    <property type="match status" value="1"/>
</dbReference>